<organism evidence="8 9">
    <name type="scientific">Prorocentrum cordatum</name>
    <dbReference type="NCBI Taxonomy" id="2364126"/>
    <lineage>
        <taxon>Eukaryota</taxon>
        <taxon>Sar</taxon>
        <taxon>Alveolata</taxon>
        <taxon>Dinophyceae</taxon>
        <taxon>Prorocentrales</taxon>
        <taxon>Prorocentraceae</taxon>
        <taxon>Prorocentrum</taxon>
    </lineage>
</organism>
<evidence type="ECO:0000256" key="6">
    <source>
        <dbReference type="SAM" id="MobiDB-lite"/>
    </source>
</evidence>
<dbReference type="InterPro" id="IPR036855">
    <property type="entry name" value="Znf_CCCH_sf"/>
</dbReference>
<feature type="region of interest" description="Disordered" evidence="6">
    <location>
        <begin position="157"/>
        <end position="271"/>
    </location>
</feature>
<feature type="compositionally biased region" description="Low complexity" evidence="6">
    <location>
        <begin position="355"/>
        <end position="373"/>
    </location>
</feature>
<protein>
    <recommendedName>
        <fullName evidence="7">C3H1-type domain-containing protein</fullName>
    </recommendedName>
</protein>
<evidence type="ECO:0000259" key="7">
    <source>
        <dbReference type="PROSITE" id="PS50103"/>
    </source>
</evidence>
<feature type="region of interest" description="Disordered" evidence="6">
    <location>
        <begin position="1"/>
        <end position="27"/>
    </location>
</feature>
<dbReference type="PANTHER" id="PTHR12547:SF18">
    <property type="entry name" value="PROTEIN TIS11"/>
    <property type="match status" value="1"/>
</dbReference>
<proteinExistence type="predicted"/>
<keyword evidence="3 5" id="KW-0863">Zinc-finger</keyword>
<evidence type="ECO:0000256" key="4">
    <source>
        <dbReference type="ARBA" id="ARBA00022833"/>
    </source>
</evidence>
<sequence>MEPAQAQRRWVGEHGEQQVGAQFAPPPVAAQRVSAEHRARFRAQFRKSELCRFYPTSCNRGDGCNFAHSPEELHRAPDLTKTSICRAWKAGHCPMDLSECSFAHGYDDLRVTTVFLKSAPCKMFLQRGRCDLGSSCRHAHNFAELRSAQSLMDRPTSYAREVAPTGRPEQDPRAERLRNPRGAPSGPAARPQHLGGVAKPSQRQGRLQDLTRPPACRSRAATCATPPRPPPAPARRPRAAVTRLRAPPTAPWRARPAACRSGRGRREERLGGGRALGAAGAELGARGRGRAARARAPGPGARAGAGAEFARGSGQHAAQILPATRQRQPRSRADHHELLKVPRRGVRALARRAARGAGMPPRTRAPPRLLRGW</sequence>
<feature type="domain" description="C3H1-type" evidence="7">
    <location>
        <begin position="45"/>
        <end position="71"/>
    </location>
</feature>
<feature type="compositionally biased region" description="Low complexity" evidence="6">
    <location>
        <begin position="294"/>
        <end position="307"/>
    </location>
</feature>
<evidence type="ECO:0000313" key="9">
    <source>
        <dbReference type="Proteomes" id="UP001189429"/>
    </source>
</evidence>
<evidence type="ECO:0000256" key="1">
    <source>
        <dbReference type="ARBA" id="ARBA00022723"/>
    </source>
</evidence>
<feature type="region of interest" description="Disordered" evidence="6">
    <location>
        <begin position="288"/>
        <end position="307"/>
    </location>
</feature>
<feature type="compositionally biased region" description="Low complexity" evidence="6">
    <location>
        <begin position="180"/>
        <end position="191"/>
    </location>
</feature>
<dbReference type="Proteomes" id="UP001189429">
    <property type="component" value="Unassembled WGS sequence"/>
</dbReference>
<evidence type="ECO:0000313" key="8">
    <source>
        <dbReference type="EMBL" id="CAK0871074.1"/>
    </source>
</evidence>
<name>A0ABN9VG85_9DINO</name>
<keyword evidence="1 5" id="KW-0479">Metal-binding</keyword>
<dbReference type="InterPro" id="IPR045877">
    <property type="entry name" value="ZFP36-like"/>
</dbReference>
<feature type="compositionally biased region" description="Low complexity" evidence="6">
    <location>
        <begin position="239"/>
        <end position="261"/>
    </location>
</feature>
<feature type="domain" description="C3H1-type" evidence="7">
    <location>
        <begin position="79"/>
        <end position="107"/>
    </location>
</feature>
<feature type="non-terminal residue" evidence="8">
    <location>
        <position position="373"/>
    </location>
</feature>
<gene>
    <name evidence="8" type="ORF">PCOR1329_LOCUS57023</name>
</gene>
<dbReference type="PROSITE" id="PS50103">
    <property type="entry name" value="ZF_C3H1"/>
    <property type="match status" value="3"/>
</dbReference>
<keyword evidence="2" id="KW-0677">Repeat</keyword>
<dbReference type="PANTHER" id="PTHR12547">
    <property type="entry name" value="CCCH ZINC FINGER/TIS11-RELATED"/>
    <property type="match status" value="1"/>
</dbReference>
<evidence type="ECO:0000256" key="3">
    <source>
        <dbReference type="ARBA" id="ARBA00022771"/>
    </source>
</evidence>
<feature type="zinc finger region" description="C3H1-type" evidence="5">
    <location>
        <begin position="79"/>
        <end position="107"/>
    </location>
</feature>
<accession>A0ABN9VG85</accession>
<dbReference type="InterPro" id="IPR000571">
    <property type="entry name" value="Znf_CCCH"/>
</dbReference>
<evidence type="ECO:0000256" key="5">
    <source>
        <dbReference type="PROSITE-ProRule" id="PRU00723"/>
    </source>
</evidence>
<keyword evidence="9" id="KW-1185">Reference proteome</keyword>
<feature type="compositionally biased region" description="Basic and acidic residues" evidence="6">
    <location>
        <begin position="168"/>
        <end position="178"/>
    </location>
</feature>
<keyword evidence="4 5" id="KW-0862">Zinc</keyword>
<dbReference type="SUPFAM" id="SSF90229">
    <property type="entry name" value="CCCH zinc finger"/>
    <property type="match status" value="2"/>
</dbReference>
<dbReference type="SMART" id="SM00356">
    <property type="entry name" value="ZnF_C3H1"/>
    <property type="match status" value="3"/>
</dbReference>
<dbReference type="EMBL" id="CAUYUJ010017035">
    <property type="protein sequence ID" value="CAK0871074.1"/>
    <property type="molecule type" value="Genomic_DNA"/>
</dbReference>
<comment type="caution">
    <text evidence="8">The sequence shown here is derived from an EMBL/GenBank/DDBJ whole genome shotgun (WGS) entry which is preliminary data.</text>
</comment>
<feature type="region of interest" description="Disordered" evidence="6">
    <location>
        <begin position="351"/>
        <end position="373"/>
    </location>
</feature>
<reference evidence="8" key="1">
    <citation type="submission" date="2023-10" db="EMBL/GenBank/DDBJ databases">
        <authorList>
            <person name="Chen Y."/>
            <person name="Shah S."/>
            <person name="Dougan E. K."/>
            <person name="Thang M."/>
            <person name="Chan C."/>
        </authorList>
    </citation>
    <scope>NUCLEOTIDE SEQUENCE [LARGE SCALE GENOMIC DNA]</scope>
</reference>
<dbReference type="Gene3D" id="4.10.1000.10">
    <property type="entry name" value="Zinc finger, CCCH-type"/>
    <property type="match status" value="3"/>
</dbReference>
<feature type="zinc finger region" description="C3H1-type" evidence="5">
    <location>
        <begin position="115"/>
        <end position="143"/>
    </location>
</feature>
<feature type="zinc finger region" description="C3H1-type" evidence="5">
    <location>
        <begin position="45"/>
        <end position="71"/>
    </location>
</feature>
<evidence type="ECO:0000256" key="2">
    <source>
        <dbReference type="ARBA" id="ARBA00022737"/>
    </source>
</evidence>
<feature type="domain" description="C3H1-type" evidence="7">
    <location>
        <begin position="115"/>
        <end position="143"/>
    </location>
</feature>